<protein>
    <submittedName>
        <fullName evidence="3">Transcriptional regulator</fullName>
    </submittedName>
</protein>
<dbReference type="PANTHER" id="PTHR38600">
    <property type="entry name" value="TRANSCRIPTIONAL REGULATORY PROTEIN"/>
    <property type="match status" value="1"/>
</dbReference>
<organism evidence="3">
    <name type="scientific">Halalkalibacterium halodurans</name>
    <name type="common">Bacillus halodurans</name>
    <dbReference type="NCBI Taxonomy" id="86665"/>
    <lineage>
        <taxon>Bacteria</taxon>
        <taxon>Bacillati</taxon>
        <taxon>Bacillota</taxon>
        <taxon>Bacilli</taxon>
        <taxon>Bacillales</taxon>
        <taxon>Bacillaceae</taxon>
        <taxon>Halalkalibacterium (ex Joshi et al. 2022)</taxon>
    </lineage>
</organism>
<dbReference type="AlphaFoldDB" id="A0A0M0KGY9"/>
<dbReference type="CDD" id="cd00090">
    <property type="entry name" value="HTH_ARSR"/>
    <property type="match status" value="1"/>
</dbReference>
<dbReference type="PATRIC" id="fig|136160.3.peg.739"/>
<dbReference type="InterPro" id="IPR036388">
    <property type="entry name" value="WH-like_DNA-bd_sf"/>
</dbReference>
<dbReference type="GeneID" id="87598967"/>
<keyword evidence="1" id="KW-0238">DNA-binding</keyword>
<dbReference type="Pfam" id="PF01022">
    <property type="entry name" value="HTH_5"/>
    <property type="match status" value="1"/>
</dbReference>
<dbReference type="PANTHER" id="PTHR38600:SF2">
    <property type="entry name" value="SLL0088 PROTEIN"/>
    <property type="match status" value="1"/>
</dbReference>
<dbReference type="Gene3D" id="1.10.10.10">
    <property type="entry name" value="Winged helix-like DNA-binding domain superfamily/Winged helix DNA-binding domain"/>
    <property type="match status" value="1"/>
</dbReference>
<proteinExistence type="predicted"/>
<dbReference type="GO" id="GO:0003677">
    <property type="term" value="F:DNA binding"/>
    <property type="evidence" value="ECO:0007669"/>
    <property type="project" value="UniProtKB-KW"/>
</dbReference>
<accession>A0A0M0KGY9</accession>
<dbReference type="OMA" id="LCQGHCP"/>
<reference evidence="3" key="1">
    <citation type="submission" date="2015-08" db="EMBL/GenBank/DDBJ databases">
        <title>Complete DNA Sequence of Pseudomonas syringae pv. actinidiae, the Causal Agent of Kiwifruit Canker Disease.</title>
        <authorList>
            <person name="Rikkerink E.H.A."/>
            <person name="Fineran P.C."/>
        </authorList>
    </citation>
    <scope>NUCLEOTIDE SEQUENCE</scope>
    <source>
        <strain evidence="3">DSM 13666</strain>
    </source>
</reference>
<sequence>MLCNETTSTRDLILLGLKRHGERSVGEMAKELEITEMAVRRHIQALEKDGFVQTKLVRQAMGRPTTKYLLTEKGEERFPRNYLPLTLGFLKDIEELSGIDMIHVLFEKRKERLLAEYANQMKGCSFSERVEVLAQIQNDNGYMVEWKKIDDDTYQFIEYNCPISQVAKAYPVACACEKKLFKELLQTEAVVDNCCAAKDEAGYCSYTLKKPSVDG</sequence>
<comment type="caution">
    <text evidence="3">The sequence shown here is derived from an EMBL/GenBank/DDBJ whole genome shotgun (WGS) entry which is preliminary data.</text>
</comment>
<dbReference type="GO" id="GO:0003700">
    <property type="term" value="F:DNA-binding transcription factor activity"/>
    <property type="evidence" value="ECO:0007669"/>
    <property type="project" value="InterPro"/>
</dbReference>
<dbReference type="EMBL" id="LILD01000001">
    <property type="protein sequence ID" value="KOO37857.1"/>
    <property type="molecule type" value="Genomic_DNA"/>
</dbReference>
<name>A0A0M0KGY9_ALKHA</name>
<evidence type="ECO:0000259" key="2">
    <source>
        <dbReference type="Pfam" id="PF01022"/>
    </source>
</evidence>
<dbReference type="SUPFAM" id="SSF46785">
    <property type="entry name" value="Winged helix' DNA-binding domain"/>
    <property type="match status" value="1"/>
</dbReference>
<evidence type="ECO:0000256" key="1">
    <source>
        <dbReference type="ARBA" id="ARBA00023125"/>
    </source>
</evidence>
<evidence type="ECO:0000313" key="3">
    <source>
        <dbReference type="EMBL" id="KOO37857.1"/>
    </source>
</evidence>
<feature type="domain" description="HTH arsR-type" evidence="2">
    <location>
        <begin position="8"/>
        <end position="53"/>
    </location>
</feature>
<accession>A0A4Y7WWB4</accession>
<gene>
    <name evidence="3" type="ORF">AMD02_02580</name>
</gene>
<dbReference type="InterPro" id="IPR011991">
    <property type="entry name" value="ArsR-like_HTH"/>
</dbReference>
<dbReference type="InterPro" id="IPR036390">
    <property type="entry name" value="WH_DNA-bd_sf"/>
</dbReference>
<dbReference type="InterPro" id="IPR001845">
    <property type="entry name" value="HTH_ArsR_DNA-bd_dom"/>
</dbReference>
<dbReference type="RefSeq" id="WP_010899567.1">
    <property type="nucleotide sequence ID" value="NZ_CP040441.1"/>
</dbReference>